<keyword evidence="2" id="KW-1185">Reference proteome</keyword>
<sequence length="178" mass="18838">MGCSMANSDGFLEGNHLGTTSFSELLMSNDDADIVGLHDMGNNFHCSTGKSSKMLCFGGYQNENEVLLYGEATRATPQRSGVTCSDSSSVSSATTNNYNYNNNNNNNNKTNVTVSTLPPNQITLEEGGENGGESTKDLRSGGLCVVPTEYVLHVASTNGADYWSPAMVGNHFSPSSSV</sequence>
<reference evidence="1" key="1">
    <citation type="submission" date="2022-02" db="EMBL/GenBank/DDBJ databases">
        <authorList>
            <person name="Henning P.M."/>
            <person name="McCubbin A.G."/>
            <person name="Shore J.S."/>
        </authorList>
    </citation>
    <scope>NUCLEOTIDE SEQUENCE</scope>
    <source>
        <strain evidence="1">F60SS</strain>
        <tissue evidence="1">Leaves</tissue>
    </source>
</reference>
<name>A0A9Q0FTH8_9ROSI</name>
<evidence type="ECO:0000313" key="1">
    <source>
        <dbReference type="EMBL" id="KAJ4837559.1"/>
    </source>
</evidence>
<dbReference type="AlphaFoldDB" id="A0A9Q0FTH8"/>
<organism evidence="1 2">
    <name type="scientific">Turnera subulata</name>
    <dbReference type="NCBI Taxonomy" id="218843"/>
    <lineage>
        <taxon>Eukaryota</taxon>
        <taxon>Viridiplantae</taxon>
        <taxon>Streptophyta</taxon>
        <taxon>Embryophyta</taxon>
        <taxon>Tracheophyta</taxon>
        <taxon>Spermatophyta</taxon>
        <taxon>Magnoliopsida</taxon>
        <taxon>eudicotyledons</taxon>
        <taxon>Gunneridae</taxon>
        <taxon>Pentapetalae</taxon>
        <taxon>rosids</taxon>
        <taxon>fabids</taxon>
        <taxon>Malpighiales</taxon>
        <taxon>Passifloraceae</taxon>
        <taxon>Turnera</taxon>
    </lineage>
</organism>
<comment type="caution">
    <text evidence="1">The sequence shown here is derived from an EMBL/GenBank/DDBJ whole genome shotgun (WGS) entry which is preliminary data.</text>
</comment>
<reference evidence="1" key="2">
    <citation type="journal article" date="2023" name="Plants (Basel)">
        <title>Annotation of the Turnera subulata (Passifloraceae) Draft Genome Reveals the S-Locus Evolved after the Divergence of Turneroideae from Passifloroideae in a Stepwise Manner.</title>
        <authorList>
            <person name="Henning P.M."/>
            <person name="Roalson E.H."/>
            <person name="Mir W."/>
            <person name="McCubbin A.G."/>
            <person name="Shore J.S."/>
        </authorList>
    </citation>
    <scope>NUCLEOTIDE SEQUENCE</scope>
    <source>
        <strain evidence="1">F60SS</strain>
    </source>
</reference>
<dbReference type="Proteomes" id="UP001141552">
    <property type="component" value="Unassembled WGS sequence"/>
</dbReference>
<dbReference type="EMBL" id="JAKUCV010003805">
    <property type="protein sequence ID" value="KAJ4837559.1"/>
    <property type="molecule type" value="Genomic_DNA"/>
</dbReference>
<proteinExistence type="predicted"/>
<evidence type="ECO:0000313" key="2">
    <source>
        <dbReference type="Proteomes" id="UP001141552"/>
    </source>
</evidence>
<gene>
    <name evidence="1" type="ORF">Tsubulata_043447</name>
</gene>
<accession>A0A9Q0FTH8</accession>
<protein>
    <submittedName>
        <fullName evidence="1">Uncharacterized protein</fullName>
    </submittedName>
</protein>
<dbReference type="OrthoDB" id="1075457at2759"/>